<evidence type="ECO:0000256" key="1">
    <source>
        <dbReference type="ARBA" id="ARBA00004123"/>
    </source>
</evidence>
<dbReference type="Proteomes" id="UP001152799">
    <property type="component" value="Chromosome 1"/>
</dbReference>
<protein>
    <recommendedName>
        <fullName evidence="4">Homeodomain-like domain-containing protein</fullName>
    </recommendedName>
</protein>
<dbReference type="InterPro" id="IPR009057">
    <property type="entry name" value="Homeodomain-like_sf"/>
</dbReference>
<keyword evidence="3" id="KW-1185">Reference proteome</keyword>
<evidence type="ECO:0008006" key="4">
    <source>
        <dbReference type="Google" id="ProtNLM"/>
    </source>
</evidence>
<organism evidence="2 3">
    <name type="scientific">Ceutorhynchus assimilis</name>
    <name type="common">cabbage seed weevil</name>
    <dbReference type="NCBI Taxonomy" id="467358"/>
    <lineage>
        <taxon>Eukaryota</taxon>
        <taxon>Metazoa</taxon>
        <taxon>Ecdysozoa</taxon>
        <taxon>Arthropoda</taxon>
        <taxon>Hexapoda</taxon>
        <taxon>Insecta</taxon>
        <taxon>Pterygota</taxon>
        <taxon>Neoptera</taxon>
        <taxon>Endopterygota</taxon>
        <taxon>Coleoptera</taxon>
        <taxon>Polyphaga</taxon>
        <taxon>Cucujiformia</taxon>
        <taxon>Curculionidae</taxon>
        <taxon>Ceutorhynchinae</taxon>
        <taxon>Ceutorhynchus</taxon>
    </lineage>
</organism>
<gene>
    <name evidence="2" type="ORF">CEUTPL_LOCUS1699</name>
</gene>
<name>A0A9N9MF11_9CUCU</name>
<reference evidence="2" key="1">
    <citation type="submission" date="2022-01" db="EMBL/GenBank/DDBJ databases">
        <authorList>
            <person name="King R."/>
        </authorList>
    </citation>
    <scope>NUCLEOTIDE SEQUENCE</scope>
</reference>
<dbReference type="EMBL" id="OU892277">
    <property type="protein sequence ID" value="CAG9760986.1"/>
    <property type="molecule type" value="Genomic_DNA"/>
</dbReference>
<comment type="subcellular location">
    <subcellularLocation>
        <location evidence="1">Nucleus</location>
    </subcellularLocation>
</comment>
<sequence>MPRRGKYNKISPNDRARILKPYEDGKDWRECADALGINVRTAHEWIKKDQPLPKPKGSLGFRKRTAEIESTLVEWVEENATITLANLADSVFEQFHIRVCVNTIKNWLDGKLFSVKAVRPQSCGYSWSPEPSDNLFFFLFDCSSDFLPQYWISPSHGTEGRRTPYSR</sequence>
<evidence type="ECO:0000313" key="3">
    <source>
        <dbReference type="Proteomes" id="UP001152799"/>
    </source>
</evidence>
<evidence type="ECO:0000313" key="2">
    <source>
        <dbReference type="EMBL" id="CAG9760986.1"/>
    </source>
</evidence>
<proteinExistence type="predicted"/>
<accession>A0A9N9MF11</accession>
<dbReference type="GO" id="GO:0005634">
    <property type="term" value="C:nucleus"/>
    <property type="evidence" value="ECO:0007669"/>
    <property type="project" value="UniProtKB-SubCell"/>
</dbReference>
<dbReference type="OrthoDB" id="7744248at2759"/>
<dbReference type="SUPFAM" id="SSF46689">
    <property type="entry name" value="Homeodomain-like"/>
    <property type="match status" value="1"/>
</dbReference>
<dbReference type="AlphaFoldDB" id="A0A9N9MF11"/>